<dbReference type="InterPro" id="IPR019832">
    <property type="entry name" value="Mn/Fe_SOD_C"/>
</dbReference>
<evidence type="ECO:0000313" key="9">
    <source>
        <dbReference type="EMBL" id="EAY12324.1"/>
    </source>
</evidence>
<evidence type="ECO:0000256" key="2">
    <source>
        <dbReference type="ARBA" id="ARBA00012682"/>
    </source>
</evidence>
<evidence type="ECO:0000259" key="8">
    <source>
        <dbReference type="Pfam" id="PF02777"/>
    </source>
</evidence>
<reference evidence="9" key="1">
    <citation type="submission" date="2006-10" db="EMBL/GenBank/DDBJ databases">
        <authorList>
            <person name="Amadeo P."/>
            <person name="Zhao Q."/>
            <person name="Wortman J."/>
            <person name="Fraser-Liggett C."/>
            <person name="Carlton J."/>
        </authorList>
    </citation>
    <scope>NUCLEOTIDE SEQUENCE</scope>
    <source>
        <strain evidence="9">G3</strain>
    </source>
</reference>
<accession>A0A8U0WNX7</accession>
<keyword evidence="10" id="KW-1185">Reference proteome</keyword>
<reference evidence="9" key="2">
    <citation type="journal article" date="2007" name="Science">
        <title>Draft genome sequence of the sexually transmitted pathogen Trichomonas vaginalis.</title>
        <authorList>
            <person name="Carlton J.M."/>
            <person name="Hirt R.P."/>
            <person name="Silva J.C."/>
            <person name="Delcher A.L."/>
            <person name="Schatz M."/>
            <person name="Zhao Q."/>
            <person name="Wortman J.R."/>
            <person name="Bidwell S.L."/>
            <person name="Alsmark U.C.M."/>
            <person name="Besteiro S."/>
            <person name="Sicheritz-Ponten T."/>
            <person name="Noel C.J."/>
            <person name="Dacks J.B."/>
            <person name="Foster P.G."/>
            <person name="Simillion C."/>
            <person name="Van de Peer Y."/>
            <person name="Miranda-Saavedra D."/>
            <person name="Barton G.J."/>
            <person name="Westrop G.D."/>
            <person name="Mueller S."/>
            <person name="Dessi D."/>
            <person name="Fiori P.L."/>
            <person name="Ren Q."/>
            <person name="Paulsen I."/>
            <person name="Zhang H."/>
            <person name="Bastida-Corcuera F.D."/>
            <person name="Simoes-Barbosa A."/>
            <person name="Brown M.T."/>
            <person name="Hayes R.D."/>
            <person name="Mukherjee M."/>
            <person name="Okumura C.Y."/>
            <person name="Schneider R."/>
            <person name="Smith A.J."/>
            <person name="Vanacova S."/>
            <person name="Villalvazo M."/>
            <person name="Haas B.J."/>
            <person name="Pertea M."/>
            <person name="Feldblyum T.V."/>
            <person name="Utterback T.R."/>
            <person name="Shu C.L."/>
            <person name="Osoegawa K."/>
            <person name="de Jong P.J."/>
            <person name="Hrdy I."/>
            <person name="Horvathova L."/>
            <person name="Zubacova Z."/>
            <person name="Dolezal P."/>
            <person name="Malik S.B."/>
            <person name="Logsdon J.M. Jr."/>
            <person name="Henze K."/>
            <person name="Gupta A."/>
            <person name="Wang C.C."/>
            <person name="Dunne R.L."/>
            <person name="Upcroft J.A."/>
            <person name="Upcroft P."/>
            <person name="White O."/>
            <person name="Salzberg S.L."/>
            <person name="Tang P."/>
            <person name="Chiu C.-H."/>
            <person name="Lee Y.-S."/>
            <person name="Embley T.M."/>
            <person name="Coombs G.H."/>
            <person name="Mottram J.C."/>
            <person name="Tachezy J."/>
            <person name="Fraser-Liggett C.M."/>
            <person name="Johnson P.J."/>
        </authorList>
    </citation>
    <scope>NUCLEOTIDE SEQUENCE [LARGE SCALE GENOMIC DNA]</scope>
    <source>
        <strain evidence="9">G3</strain>
    </source>
</reference>
<dbReference type="PANTHER" id="PTHR42769">
    <property type="entry name" value="SUPEROXIDE DISMUTASE"/>
    <property type="match status" value="1"/>
</dbReference>
<dbReference type="PIRSF" id="PIRSF000349">
    <property type="entry name" value="SODismutase"/>
    <property type="match status" value="1"/>
</dbReference>
<dbReference type="GO" id="GO:0004784">
    <property type="term" value="F:superoxide dismutase activity"/>
    <property type="evidence" value="ECO:0007669"/>
    <property type="project" value="UniProtKB-EC"/>
</dbReference>
<protein>
    <recommendedName>
        <fullName evidence="2 6">Superoxide dismutase</fullName>
        <ecNumber evidence="2 6">1.15.1.1</ecNumber>
    </recommendedName>
</protein>
<comment type="catalytic activity">
    <reaction evidence="6">
        <text>2 superoxide + 2 H(+) = H2O2 + O2</text>
        <dbReference type="Rhea" id="RHEA:20696"/>
        <dbReference type="ChEBI" id="CHEBI:15378"/>
        <dbReference type="ChEBI" id="CHEBI:15379"/>
        <dbReference type="ChEBI" id="CHEBI:16240"/>
        <dbReference type="ChEBI" id="CHEBI:18421"/>
        <dbReference type="EC" id="1.15.1.1"/>
    </reaction>
</comment>
<dbReference type="EC" id="1.15.1.1" evidence="2 6"/>
<dbReference type="PRINTS" id="PR01703">
    <property type="entry name" value="MNSODISMTASE"/>
</dbReference>
<feature type="domain" description="Manganese/iron superoxide dismutase N-terminal" evidence="7">
    <location>
        <begin position="8"/>
        <end position="81"/>
    </location>
</feature>
<dbReference type="InterPro" id="IPR001189">
    <property type="entry name" value="Mn/Fe_SOD"/>
</dbReference>
<dbReference type="EMBL" id="DS113304">
    <property type="protein sequence ID" value="EAY12324.1"/>
    <property type="molecule type" value="Genomic_DNA"/>
</dbReference>
<evidence type="ECO:0000256" key="4">
    <source>
        <dbReference type="ARBA" id="ARBA00023002"/>
    </source>
</evidence>
<gene>
    <name evidence="9" type="ORF">TVAG_161300</name>
</gene>
<dbReference type="Pfam" id="PF02777">
    <property type="entry name" value="Sod_Fe_C"/>
    <property type="match status" value="1"/>
</dbReference>
<evidence type="ECO:0000313" key="10">
    <source>
        <dbReference type="Proteomes" id="UP000001542"/>
    </source>
</evidence>
<feature type="binding site" evidence="5">
    <location>
        <position position="26"/>
    </location>
    <ligand>
        <name>Mn(2+)</name>
        <dbReference type="ChEBI" id="CHEBI:29035"/>
    </ligand>
</feature>
<dbReference type="KEGG" id="tva:4770286"/>
<dbReference type="VEuPathDB" id="TrichDB:TVAGG3_0228620"/>
<dbReference type="RefSeq" id="XP_001324547.1">
    <property type="nucleotide sequence ID" value="XM_001324512.1"/>
</dbReference>
<dbReference type="InterPro" id="IPR036314">
    <property type="entry name" value="SOD_C_sf"/>
</dbReference>
<dbReference type="PANTHER" id="PTHR42769:SF3">
    <property type="entry name" value="SUPEROXIDE DISMUTASE [FE] 2, CHLOROPLASTIC"/>
    <property type="match status" value="1"/>
</dbReference>
<evidence type="ECO:0000259" key="7">
    <source>
        <dbReference type="Pfam" id="PF00081"/>
    </source>
</evidence>
<dbReference type="Gene3D" id="1.10.287.990">
    <property type="entry name" value="Fe,Mn superoxide dismutase (SOD) domain"/>
    <property type="match status" value="1"/>
</dbReference>
<dbReference type="Gene3D" id="3.55.40.20">
    <property type="entry name" value="Iron/manganese superoxide dismutase, C-terminal domain"/>
    <property type="match status" value="1"/>
</dbReference>
<dbReference type="SUPFAM" id="SSF54719">
    <property type="entry name" value="Fe,Mn superoxide dismutase (SOD), C-terminal domain"/>
    <property type="match status" value="1"/>
</dbReference>
<feature type="binding site" evidence="5">
    <location>
        <position position="159"/>
    </location>
    <ligand>
        <name>Mn(2+)</name>
        <dbReference type="ChEBI" id="CHEBI:29035"/>
    </ligand>
</feature>
<organism evidence="9 10">
    <name type="scientific">Trichomonas vaginalis (strain ATCC PRA-98 / G3)</name>
    <dbReference type="NCBI Taxonomy" id="412133"/>
    <lineage>
        <taxon>Eukaryota</taxon>
        <taxon>Metamonada</taxon>
        <taxon>Parabasalia</taxon>
        <taxon>Trichomonadida</taxon>
        <taxon>Trichomonadidae</taxon>
        <taxon>Trichomonas</taxon>
    </lineage>
</organism>
<name>A0A8U0WNX7_TRIV3</name>
<dbReference type="OrthoDB" id="239262at2759"/>
<keyword evidence="3 5" id="KW-0479">Metal-binding</keyword>
<dbReference type="InterPro" id="IPR019831">
    <property type="entry name" value="Mn/Fe_SOD_N"/>
</dbReference>
<dbReference type="Pfam" id="PF00081">
    <property type="entry name" value="Sod_Fe_N"/>
    <property type="match status" value="1"/>
</dbReference>
<dbReference type="InterPro" id="IPR036324">
    <property type="entry name" value="Mn/Fe_SOD_N_sf"/>
</dbReference>
<comment type="function">
    <text evidence="6">Destroys radicals which are normally produced within the cells and which are toxic to biological systems.</text>
</comment>
<dbReference type="SUPFAM" id="SSF46609">
    <property type="entry name" value="Fe,Mn superoxide dismutase (SOD), N-terminal domain"/>
    <property type="match status" value="1"/>
</dbReference>
<dbReference type="Proteomes" id="UP000001542">
    <property type="component" value="Unassembled WGS sequence"/>
</dbReference>
<feature type="domain" description="Manganese/iron superoxide dismutase C-terminal" evidence="8">
    <location>
        <begin position="90"/>
        <end position="188"/>
    </location>
</feature>
<dbReference type="GO" id="GO:0046872">
    <property type="term" value="F:metal ion binding"/>
    <property type="evidence" value="ECO:0007669"/>
    <property type="project" value="UniProtKB-KW"/>
</dbReference>
<keyword evidence="4 6" id="KW-0560">Oxidoreductase</keyword>
<comment type="similarity">
    <text evidence="1 6">Belongs to the iron/manganese superoxide dismutase family.</text>
</comment>
<feature type="binding site" evidence="5">
    <location>
        <position position="73"/>
    </location>
    <ligand>
        <name>Mn(2+)</name>
        <dbReference type="ChEBI" id="CHEBI:29035"/>
    </ligand>
</feature>
<sequence>MFTMEHPAYLKTGLPGFLTQHAVEVHVTKHHQSYIDTANKLIVGSGFEGKPIEEIIQKAQGPLFNNVAQHFNHSFFWKSLSAEKVAVPAHVAELLKKNFGSVEKFQETFTAKASTVFGSGWAYLYKTKDGKLEIGQYSNAANPVKDGLTPILTVDTWEHAWYIDYENRKAEYFKNYWNHVNWNFVEQNLKAAGL</sequence>
<evidence type="ECO:0000256" key="6">
    <source>
        <dbReference type="RuleBase" id="RU000414"/>
    </source>
</evidence>
<dbReference type="AlphaFoldDB" id="A0A8U0WNX7"/>
<dbReference type="SMR" id="A0A8U0WNX7"/>
<evidence type="ECO:0000256" key="5">
    <source>
        <dbReference type="PIRSR" id="PIRSR000349-1"/>
    </source>
</evidence>
<feature type="binding site" evidence="5">
    <location>
        <position position="155"/>
    </location>
    <ligand>
        <name>Mn(2+)</name>
        <dbReference type="ChEBI" id="CHEBI:29035"/>
    </ligand>
</feature>
<evidence type="ECO:0000256" key="1">
    <source>
        <dbReference type="ARBA" id="ARBA00008714"/>
    </source>
</evidence>
<evidence type="ECO:0000256" key="3">
    <source>
        <dbReference type="ARBA" id="ARBA00022723"/>
    </source>
</evidence>
<proteinExistence type="inferred from homology"/>